<dbReference type="Proteomes" id="UP000712600">
    <property type="component" value="Unassembled WGS sequence"/>
</dbReference>
<gene>
    <name evidence="2" type="ORF">F2Q69_00012800</name>
</gene>
<dbReference type="EMBL" id="QGKX02000996">
    <property type="protein sequence ID" value="KAF3552962.1"/>
    <property type="molecule type" value="Genomic_DNA"/>
</dbReference>
<evidence type="ECO:0000313" key="2">
    <source>
        <dbReference type="EMBL" id="KAF3552962.1"/>
    </source>
</evidence>
<evidence type="ECO:0000313" key="3">
    <source>
        <dbReference type="Proteomes" id="UP000712600"/>
    </source>
</evidence>
<evidence type="ECO:0000256" key="1">
    <source>
        <dbReference type="SAM" id="MobiDB-lite"/>
    </source>
</evidence>
<name>A0A8S9QFJ7_BRACR</name>
<protein>
    <submittedName>
        <fullName evidence="2">Uncharacterized protein</fullName>
    </submittedName>
</protein>
<feature type="compositionally biased region" description="Polar residues" evidence="1">
    <location>
        <begin position="1"/>
        <end position="12"/>
    </location>
</feature>
<proteinExistence type="predicted"/>
<organism evidence="2 3">
    <name type="scientific">Brassica cretica</name>
    <name type="common">Mustard</name>
    <dbReference type="NCBI Taxonomy" id="69181"/>
    <lineage>
        <taxon>Eukaryota</taxon>
        <taxon>Viridiplantae</taxon>
        <taxon>Streptophyta</taxon>
        <taxon>Embryophyta</taxon>
        <taxon>Tracheophyta</taxon>
        <taxon>Spermatophyta</taxon>
        <taxon>Magnoliopsida</taxon>
        <taxon>eudicotyledons</taxon>
        <taxon>Gunneridae</taxon>
        <taxon>Pentapetalae</taxon>
        <taxon>rosids</taxon>
        <taxon>malvids</taxon>
        <taxon>Brassicales</taxon>
        <taxon>Brassicaceae</taxon>
        <taxon>Brassiceae</taxon>
        <taxon>Brassica</taxon>
    </lineage>
</organism>
<comment type="caution">
    <text evidence="2">The sequence shown here is derived from an EMBL/GenBank/DDBJ whole genome shotgun (WGS) entry which is preliminary data.</text>
</comment>
<accession>A0A8S9QFJ7</accession>
<feature type="compositionally biased region" description="Basic and acidic residues" evidence="1">
    <location>
        <begin position="13"/>
        <end position="73"/>
    </location>
</feature>
<sequence>MDQNVQISSTEVHQSDRTDQTGRPVYRFDQRSSGKELRLEPRPDDRTDQTTDRLPRQARQAKTDGRARINFEREESDSDSSFSLSWPAWLVPHVPATVPMILPPCSNQ</sequence>
<dbReference type="AlphaFoldDB" id="A0A8S9QFJ7"/>
<feature type="region of interest" description="Disordered" evidence="1">
    <location>
        <begin position="1"/>
        <end position="83"/>
    </location>
</feature>
<reference evidence="2" key="1">
    <citation type="submission" date="2019-12" db="EMBL/GenBank/DDBJ databases">
        <title>Genome sequencing and annotation of Brassica cretica.</title>
        <authorList>
            <person name="Studholme D.J."/>
            <person name="Sarris P."/>
        </authorList>
    </citation>
    <scope>NUCLEOTIDE SEQUENCE</scope>
    <source>
        <strain evidence="2">PFS-109/04</strain>
        <tissue evidence="2">Leaf</tissue>
    </source>
</reference>